<evidence type="ECO:0000256" key="6">
    <source>
        <dbReference type="ARBA" id="ARBA00022729"/>
    </source>
</evidence>
<evidence type="ECO:0000256" key="18">
    <source>
        <dbReference type="RuleBase" id="RU000687"/>
    </source>
</evidence>
<dbReference type="PROSITE" id="PS00236">
    <property type="entry name" value="NEUROTR_ION_CHANNEL"/>
    <property type="match status" value="1"/>
</dbReference>
<protein>
    <submittedName>
        <fullName evidence="21">Cholinergic receptor, nicotinic, alpha 4a</fullName>
    </submittedName>
</protein>
<evidence type="ECO:0000256" key="17">
    <source>
        <dbReference type="ARBA" id="ARBA00034104"/>
    </source>
</evidence>
<comment type="similarity">
    <text evidence="2">Belongs to the ligand-gated ion channel (TC 1.A.9) family. Acetylcholine receptor (TC 1.A.9.1) subfamily.</text>
</comment>
<dbReference type="GO" id="GO:0045211">
    <property type="term" value="C:postsynaptic membrane"/>
    <property type="evidence" value="ECO:0007669"/>
    <property type="project" value="UniProtKB-SubCell"/>
</dbReference>
<dbReference type="InterPro" id="IPR006201">
    <property type="entry name" value="Neur_channel"/>
</dbReference>
<dbReference type="Gene3D" id="1.20.58.390">
    <property type="entry name" value="Neurotransmitter-gated ion-channel transmembrane domain"/>
    <property type="match status" value="2"/>
</dbReference>
<evidence type="ECO:0000256" key="2">
    <source>
        <dbReference type="ARBA" id="ARBA00009237"/>
    </source>
</evidence>
<dbReference type="InterPro" id="IPR006202">
    <property type="entry name" value="Neur_chan_lig-bd"/>
</dbReference>
<sequence length="434" mass="50549">ENTFIITWYMVLYFYGLFYAVLAEDRLLRFLLTGYSKLARPVQNITDVVLVRFGLSIAQLTDVDEKNQMMTMNVWVKQEWHDYRLRWRPGDYENITSMRIPAQFIWKPDIVLYNNADGDFTVTHLTKAHLFHDGRVTWIPPAIYKSSCSIDVTFFPFDQQNCTMKFGSWTYDRQKIDLIHTADSADRTDYWESGEWTISSAVATYNLKKYECCSEVYADITYSFIIRRLPLFYTINLIVPCLLISCLTVLVFYLPSDCGEKVTMCISVLLSLTVFLLLITEIIPSTSLVIPLIGEYLLFTMIFVTLSIIITVFVLNVHHRSPETHSMPEWVRTFFLDIMPRFLFIQKPPVLQKNLPARRISKVSSAGEHPQFTPSHATRLAIEAVLDITEHLRVREEWKYVAMVIDRLFLWMFILVCILGIVGLFLPAWWAGMI</sequence>
<dbReference type="InterPro" id="IPR018000">
    <property type="entry name" value="Neurotransmitter_ion_chnl_CS"/>
</dbReference>
<dbReference type="FunFam" id="1.20.58.390:FF:000001">
    <property type="entry name" value="Neuronal nicotinic acetylcholine receptor subunit 3"/>
    <property type="match status" value="1"/>
</dbReference>
<keyword evidence="7 18" id="KW-1133">Transmembrane helix</keyword>
<proteinExistence type="inferred from homology"/>
<dbReference type="GO" id="GO:0022848">
    <property type="term" value="F:acetylcholine-gated monoatomic cation-selective channel activity"/>
    <property type="evidence" value="ECO:0007669"/>
    <property type="project" value="InterPro"/>
</dbReference>
<dbReference type="PRINTS" id="PR00254">
    <property type="entry name" value="NICOTINICR"/>
</dbReference>
<feature type="transmembrane region" description="Helical" evidence="18">
    <location>
        <begin position="266"/>
        <end position="284"/>
    </location>
</feature>
<name>A0A8C1KKJ0_CYPCA</name>
<evidence type="ECO:0000256" key="13">
    <source>
        <dbReference type="ARBA" id="ARBA00023180"/>
    </source>
</evidence>
<feature type="transmembrane region" description="Helical" evidence="18">
    <location>
        <begin position="408"/>
        <end position="431"/>
    </location>
</feature>
<dbReference type="PRINTS" id="PR00252">
    <property type="entry name" value="NRIONCHANNEL"/>
</dbReference>
<keyword evidence="12" id="KW-0675">Receptor</keyword>
<evidence type="ECO:0000313" key="21">
    <source>
        <dbReference type="Ensembl" id="ENSCCRP00010048943.1"/>
    </source>
</evidence>
<evidence type="ECO:0000256" key="4">
    <source>
        <dbReference type="ARBA" id="ARBA00022475"/>
    </source>
</evidence>
<keyword evidence="15" id="KW-1071">Ligand-gated ion channel</keyword>
<evidence type="ECO:0000256" key="5">
    <source>
        <dbReference type="ARBA" id="ARBA00022692"/>
    </source>
</evidence>
<evidence type="ECO:0000256" key="1">
    <source>
        <dbReference type="ARBA" id="ARBA00003328"/>
    </source>
</evidence>
<dbReference type="AlphaFoldDB" id="A0A8C1KKJ0"/>
<feature type="domain" description="Neurotransmitter-gated ion-channel ligand-binding" evidence="19">
    <location>
        <begin position="24"/>
        <end position="229"/>
    </location>
</feature>
<reference evidence="21" key="2">
    <citation type="submission" date="2025-09" db="UniProtKB">
        <authorList>
            <consortium name="Ensembl"/>
        </authorList>
    </citation>
    <scope>IDENTIFICATION</scope>
</reference>
<dbReference type="SUPFAM" id="SSF90112">
    <property type="entry name" value="Neurotransmitter-gated ion-channel transmembrane pore"/>
    <property type="match status" value="1"/>
</dbReference>
<dbReference type="CDD" id="cd19064">
    <property type="entry name" value="LGIC_TM_nAChR"/>
    <property type="match status" value="1"/>
</dbReference>
<dbReference type="NCBIfam" id="TIGR00860">
    <property type="entry name" value="LIC"/>
    <property type="match status" value="1"/>
</dbReference>
<evidence type="ECO:0000259" key="19">
    <source>
        <dbReference type="Pfam" id="PF02931"/>
    </source>
</evidence>
<keyword evidence="22" id="KW-1185">Reference proteome</keyword>
<dbReference type="SUPFAM" id="SSF63712">
    <property type="entry name" value="Nicotinic receptor ligand binding domain-like"/>
    <property type="match status" value="1"/>
</dbReference>
<accession>A0A8C1KKJ0</accession>
<keyword evidence="14" id="KW-0628">Postsynaptic cell membrane</keyword>
<feature type="transmembrane region" description="Helical" evidence="18">
    <location>
        <begin position="6"/>
        <end position="23"/>
    </location>
</feature>
<reference evidence="21" key="1">
    <citation type="submission" date="2025-08" db="UniProtKB">
        <authorList>
            <consortium name="Ensembl"/>
        </authorList>
    </citation>
    <scope>IDENTIFICATION</scope>
</reference>
<feature type="domain" description="Neurotransmitter-gated ion-channel transmembrane" evidence="20">
    <location>
        <begin position="384"/>
        <end position="425"/>
    </location>
</feature>
<evidence type="ECO:0000256" key="15">
    <source>
        <dbReference type="ARBA" id="ARBA00023286"/>
    </source>
</evidence>
<comment type="subcellular location">
    <subcellularLocation>
        <location evidence="17">Postsynaptic cell membrane</location>
        <topology evidence="17">Multi-pass membrane protein</topology>
    </subcellularLocation>
</comment>
<dbReference type="InterPro" id="IPR036734">
    <property type="entry name" value="Neur_chan_lig-bd_sf"/>
</dbReference>
<dbReference type="Gene3D" id="2.70.170.10">
    <property type="entry name" value="Neurotransmitter-gated ion-channel ligand-binding domain"/>
    <property type="match status" value="1"/>
</dbReference>
<dbReference type="InterPro" id="IPR038050">
    <property type="entry name" value="Neuro_actylchol_rec"/>
</dbReference>
<keyword evidence="4" id="KW-1003">Cell membrane</keyword>
<dbReference type="FunFam" id="2.70.170.10:FF:000005">
    <property type="entry name" value="Neuronal nicotinic acetylcholine receptor alpha4 subunit"/>
    <property type="match status" value="1"/>
</dbReference>
<dbReference type="PANTHER" id="PTHR18945">
    <property type="entry name" value="NEUROTRANSMITTER GATED ION CHANNEL"/>
    <property type="match status" value="1"/>
</dbReference>
<evidence type="ECO:0000256" key="11">
    <source>
        <dbReference type="ARBA" id="ARBA00023157"/>
    </source>
</evidence>
<dbReference type="InterPro" id="IPR036719">
    <property type="entry name" value="Neuro-gated_channel_TM_sf"/>
</dbReference>
<dbReference type="Ensembl" id="ENSCCRT00010053653.1">
    <property type="protein sequence ID" value="ENSCCRP00010048943.1"/>
    <property type="gene ID" value="ENSCCRG00010020672.1"/>
</dbReference>
<keyword evidence="8" id="KW-0770">Synapse</keyword>
<keyword evidence="9 18" id="KW-0406">Ion transport</keyword>
<keyword evidence="3 18" id="KW-0813">Transport</keyword>
<keyword evidence="10 18" id="KW-0472">Membrane</keyword>
<evidence type="ECO:0000259" key="20">
    <source>
        <dbReference type="Pfam" id="PF02932"/>
    </source>
</evidence>
<dbReference type="InterPro" id="IPR006029">
    <property type="entry name" value="Neurotrans-gated_channel_TM"/>
</dbReference>
<comment type="function">
    <text evidence="1">After binding acetylcholine, the AChR responds by an extensive change in conformation that affects all subunits and leads to opening of an ion-conducting channel across the plasma membrane.</text>
</comment>
<evidence type="ECO:0000256" key="12">
    <source>
        <dbReference type="ARBA" id="ARBA00023170"/>
    </source>
</evidence>
<keyword evidence="16 18" id="KW-0407">Ion channel</keyword>
<evidence type="ECO:0000256" key="3">
    <source>
        <dbReference type="ARBA" id="ARBA00022448"/>
    </source>
</evidence>
<keyword evidence="5 18" id="KW-0812">Transmembrane</keyword>
<dbReference type="Pfam" id="PF02932">
    <property type="entry name" value="Neur_chan_memb"/>
    <property type="match status" value="2"/>
</dbReference>
<feature type="transmembrane region" description="Helical" evidence="18">
    <location>
        <begin position="231"/>
        <end position="254"/>
    </location>
</feature>
<evidence type="ECO:0000256" key="7">
    <source>
        <dbReference type="ARBA" id="ARBA00022989"/>
    </source>
</evidence>
<keyword evidence="13" id="KW-0325">Glycoprotein</keyword>
<evidence type="ECO:0000256" key="10">
    <source>
        <dbReference type="ARBA" id="ARBA00023136"/>
    </source>
</evidence>
<dbReference type="GO" id="GO:0004888">
    <property type="term" value="F:transmembrane signaling receptor activity"/>
    <property type="evidence" value="ECO:0007669"/>
    <property type="project" value="InterPro"/>
</dbReference>
<dbReference type="Pfam" id="PF02931">
    <property type="entry name" value="Neur_chan_LBD"/>
    <property type="match status" value="1"/>
</dbReference>
<organism evidence="21 22">
    <name type="scientific">Cyprinus carpio</name>
    <name type="common">Common carp</name>
    <dbReference type="NCBI Taxonomy" id="7962"/>
    <lineage>
        <taxon>Eukaryota</taxon>
        <taxon>Metazoa</taxon>
        <taxon>Chordata</taxon>
        <taxon>Craniata</taxon>
        <taxon>Vertebrata</taxon>
        <taxon>Euteleostomi</taxon>
        <taxon>Actinopterygii</taxon>
        <taxon>Neopterygii</taxon>
        <taxon>Teleostei</taxon>
        <taxon>Ostariophysi</taxon>
        <taxon>Cypriniformes</taxon>
        <taxon>Cyprinidae</taxon>
        <taxon>Cyprininae</taxon>
        <taxon>Cyprinus</taxon>
    </lineage>
</organism>
<evidence type="ECO:0000256" key="8">
    <source>
        <dbReference type="ARBA" id="ARBA00023018"/>
    </source>
</evidence>
<feature type="transmembrane region" description="Helical" evidence="18">
    <location>
        <begin position="296"/>
        <end position="317"/>
    </location>
</feature>
<evidence type="ECO:0000256" key="16">
    <source>
        <dbReference type="ARBA" id="ARBA00023303"/>
    </source>
</evidence>
<evidence type="ECO:0000256" key="9">
    <source>
        <dbReference type="ARBA" id="ARBA00023065"/>
    </source>
</evidence>
<dbReference type="InterPro" id="IPR002394">
    <property type="entry name" value="Nicotinic_acetylcholine_rcpt"/>
</dbReference>
<feature type="domain" description="Neurotransmitter-gated ion-channel transmembrane" evidence="20">
    <location>
        <begin position="237"/>
        <end position="355"/>
    </location>
</feature>
<evidence type="ECO:0000256" key="14">
    <source>
        <dbReference type="ARBA" id="ARBA00023257"/>
    </source>
</evidence>
<keyword evidence="6" id="KW-0732">Signal</keyword>
<keyword evidence="11" id="KW-1015">Disulfide bond</keyword>
<dbReference type="Proteomes" id="UP000694427">
    <property type="component" value="Unplaced"/>
</dbReference>
<evidence type="ECO:0000313" key="22">
    <source>
        <dbReference type="Proteomes" id="UP000694427"/>
    </source>
</evidence>